<reference evidence="2 3" key="1">
    <citation type="submission" date="2022-06" db="EMBL/GenBank/DDBJ databases">
        <title>Endosaccharibacter gen. nov., sp. nov., endophytic bacteria isolated from sugarcane.</title>
        <authorList>
            <person name="Pitiwittayakul N."/>
            <person name="Yukphan P."/>
            <person name="Charoenyingcharoen P."/>
            <person name="Tanasupawat S."/>
        </authorList>
    </citation>
    <scope>NUCLEOTIDE SEQUENCE [LARGE SCALE GENOMIC DNA]</scope>
    <source>
        <strain evidence="2 3">KSS8</strain>
    </source>
</reference>
<name>A0ABT1W7F5_9PROT</name>
<accession>A0ABT1W7F5</accession>
<dbReference type="InterPro" id="IPR037523">
    <property type="entry name" value="VOC_core"/>
</dbReference>
<dbReference type="Pfam" id="PF00903">
    <property type="entry name" value="Glyoxalase"/>
    <property type="match status" value="1"/>
</dbReference>
<feature type="domain" description="VOC" evidence="1">
    <location>
        <begin position="6"/>
        <end position="135"/>
    </location>
</feature>
<gene>
    <name evidence="2" type="ORF">NFI95_07070</name>
</gene>
<dbReference type="PROSITE" id="PS51819">
    <property type="entry name" value="VOC"/>
    <property type="match status" value="1"/>
</dbReference>
<sequence length="141" mass="15554">MEAAPRLSHLLETSLYVADLDRSERFYREIFALEPFLRDDRMCGLGLPGNAVLLLFLRGGSTEPTPTDGGGAIPPHDGGGHLHLCLAIPFGELAAWERHLAQKGIEIESRITWPRGGTSLYLRDPDGHCLELATPGLWPNW</sequence>
<comment type="caution">
    <text evidence="2">The sequence shown here is derived from an EMBL/GenBank/DDBJ whole genome shotgun (WGS) entry which is preliminary data.</text>
</comment>
<evidence type="ECO:0000313" key="2">
    <source>
        <dbReference type="EMBL" id="MCQ8278207.1"/>
    </source>
</evidence>
<dbReference type="Gene3D" id="3.10.180.10">
    <property type="entry name" value="2,3-Dihydroxybiphenyl 1,2-Dioxygenase, domain 1"/>
    <property type="match status" value="1"/>
</dbReference>
<dbReference type="PANTHER" id="PTHR21366">
    <property type="entry name" value="GLYOXALASE FAMILY PROTEIN"/>
    <property type="match status" value="1"/>
</dbReference>
<dbReference type="SUPFAM" id="SSF54593">
    <property type="entry name" value="Glyoxalase/Bleomycin resistance protein/Dihydroxybiphenyl dioxygenase"/>
    <property type="match status" value="1"/>
</dbReference>
<dbReference type="InterPro" id="IPR050383">
    <property type="entry name" value="GlyoxalaseI/FosfomycinResist"/>
</dbReference>
<dbReference type="PANTHER" id="PTHR21366:SF22">
    <property type="entry name" value="VOC DOMAIN-CONTAINING PROTEIN"/>
    <property type="match status" value="1"/>
</dbReference>
<keyword evidence="3" id="KW-1185">Reference proteome</keyword>
<dbReference type="InterPro" id="IPR004360">
    <property type="entry name" value="Glyas_Fos-R_dOase_dom"/>
</dbReference>
<dbReference type="Proteomes" id="UP001524587">
    <property type="component" value="Unassembled WGS sequence"/>
</dbReference>
<proteinExistence type="predicted"/>
<dbReference type="InterPro" id="IPR029068">
    <property type="entry name" value="Glyas_Bleomycin-R_OHBP_Dase"/>
</dbReference>
<evidence type="ECO:0000259" key="1">
    <source>
        <dbReference type="PROSITE" id="PS51819"/>
    </source>
</evidence>
<dbReference type="RefSeq" id="WP_422863668.1">
    <property type="nucleotide sequence ID" value="NZ_JAMSKV010000004.1"/>
</dbReference>
<protein>
    <submittedName>
        <fullName evidence="2">VOC family protein</fullName>
    </submittedName>
</protein>
<dbReference type="EMBL" id="JAMSKV010000004">
    <property type="protein sequence ID" value="MCQ8278207.1"/>
    <property type="molecule type" value="Genomic_DNA"/>
</dbReference>
<organism evidence="2 3">
    <name type="scientific">Endosaccharibacter trunci</name>
    <dbReference type="NCBI Taxonomy" id="2812733"/>
    <lineage>
        <taxon>Bacteria</taxon>
        <taxon>Pseudomonadati</taxon>
        <taxon>Pseudomonadota</taxon>
        <taxon>Alphaproteobacteria</taxon>
        <taxon>Acetobacterales</taxon>
        <taxon>Acetobacteraceae</taxon>
        <taxon>Endosaccharibacter</taxon>
    </lineage>
</organism>
<evidence type="ECO:0000313" key="3">
    <source>
        <dbReference type="Proteomes" id="UP001524587"/>
    </source>
</evidence>